<dbReference type="InParanoid" id="A0A0C3BII7"/>
<proteinExistence type="inferred from homology"/>
<dbReference type="Proteomes" id="UP000054166">
    <property type="component" value="Unassembled WGS sequence"/>
</dbReference>
<feature type="non-terminal residue" evidence="5">
    <location>
        <position position="1"/>
    </location>
</feature>
<dbReference type="SUPFAM" id="SSF51316">
    <property type="entry name" value="Mss4-like"/>
    <property type="match status" value="1"/>
</dbReference>
<dbReference type="GO" id="GO:0046872">
    <property type="term" value="F:metal ion binding"/>
    <property type="evidence" value="ECO:0007669"/>
    <property type="project" value="UniProtKB-KW"/>
</dbReference>
<evidence type="ECO:0000256" key="3">
    <source>
        <dbReference type="ARBA" id="ARBA00022833"/>
    </source>
</evidence>
<dbReference type="GO" id="GO:0016846">
    <property type="term" value="F:carbon-sulfur lyase activity"/>
    <property type="evidence" value="ECO:0007669"/>
    <property type="project" value="InterPro"/>
</dbReference>
<sequence length="104" mass="11300">LTAYNASCHCGALSLTLRIPSLSQNDNGSNIKVSSCNCSICTRNGYLMVYPKRENVVFHSGFDNSEDNKGPGGSYSFRGSKRAVHRFCKVCGSCVLVDVHDADF</sequence>
<reference evidence="5 6" key="1">
    <citation type="submission" date="2014-04" db="EMBL/GenBank/DDBJ databases">
        <authorList>
            <consortium name="DOE Joint Genome Institute"/>
            <person name="Kuo A."/>
            <person name="Tarkka M."/>
            <person name="Buscot F."/>
            <person name="Kohler A."/>
            <person name="Nagy L.G."/>
            <person name="Floudas D."/>
            <person name="Copeland A."/>
            <person name="Barry K.W."/>
            <person name="Cichocki N."/>
            <person name="Veneault-Fourrey C."/>
            <person name="LaButti K."/>
            <person name="Lindquist E.A."/>
            <person name="Lipzen A."/>
            <person name="Lundell T."/>
            <person name="Morin E."/>
            <person name="Murat C."/>
            <person name="Sun H."/>
            <person name="Tunlid A."/>
            <person name="Henrissat B."/>
            <person name="Grigoriev I.V."/>
            <person name="Hibbett D.S."/>
            <person name="Martin F."/>
            <person name="Nordberg H.P."/>
            <person name="Cantor M.N."/>
            <person name="Hua S.X."/>
        </authorList>
    </citation>
    <scope>NUCLEOTIDE SEQUENCE [LARGE SCALE GENOMIC DNA]</scope>
    <source>
        <strain evidence="5 6">F 1598</strain>
    </source>
</reference>
<organism evidence="5 6">
    <name type="scientific">Piloderma croceum (strain F 1598)</name>
    <dbReference type="NCBI Taxonomy" id="765440"/>
    <lineage>
        <taxon>Eukaryota</taxon>
        <taxon>Fungi</taxon>
        <taxon>Dikarya</taxon>
        <taxon>Basidiomycota</taxon>
        <taxon>Agaricomycotina</taxon>
        <taxon>Agaricomycetes</taxon>
        <taxon>Agaricomycetidae</taxon>
        <taxon>Atheliales</taxon>
        <taxon>Atheliaceae</taxon>
        <taxon>Piloderma</taxon>
    </lineage>
</organism>
<dbReference type="InterPro" id="IPR011057">
    <property type="entry name" value="Mss4-like_sf"/>
</dbReference>
<dbReference type="AlphaFoldDB" id="A0A0C3BII7"/>
<accession>A0A0C3BII7</accession>
<dbReference type="HOGENOM" id="CLU_055491_7_0_1"/>
<feature type="domain" description="CENP-V/GFA" evidence="4">
    <location>
        <begin position="4"/>
        <end position="104"/>
    </location>
</feature>
<reference evidence="6" key="2">
    <citation type="submission" date="2015-01" db="EMBL/GenBank/DDBJ databases">
        <title>Evolutionary Origins and Diversification of the Mycorrhizal Mutualists.</title>
        <authorList>
            <consortium name="DOE Joint Genome Institute"/>
            <consortium name="Mycorrhizal Genomics Consortium"/>
            <person name="Kohler A."/>
            <person name="Kuo A."/>
            <person name="Nagy L.G."/>
            <person name="Floudas D."/>
            <person name="Copeland A."/>
            <person name="Barry K.W."/>
            <person name="Cichocki N."/>
            <person name="Veneault-Fourrey C."/>
            <person name="LaButti K."/>
            <person name="Lindquist E.A."/>
            <person name="Lipzen A."/>
            <person name="Lundell T."/>
            <person name="Morin E."/>
            <person name="Murat C."/>
            <person name="Riley R."/>
            <person name="Ohm R."/>
            <person name="Sun H."/>
            <person name="Tunlid A."/>
            <person name="Henrissat B."/>
            <person name="Grigoriev I.V."/>
            <person name="Hibbett D.S."/>
            <person name="Martin F."/>
        </authorList>
    </citation>
    <scope>NUCLEOTIDE SEQUENCE [LARGE SCALE GENOMIC DNA]</scope>
    <source>
        <strain evidence="6">F 1598</strain>
    </source>
</reference>
<dbReference type="InterPro" id="IPR006913">
    <property type="entry name" value="CENP-V/GFA"/>
</dbReference>
<dbReference type="EMBL" id="KN833028">
    <property type="protein sequence ID" value="KIM77152.1"/>
    <property type="molecule type" value="Genomic_DNA"/>
</dbReference>
<keyword evidence="6" id="KW-1185">Reference proteome</keyword>
<dbReference type="PROSITE" id="PS51891">
    <property type="entry name" value="CENP_V_GFA"/>
    <property type="match status" value="1"/>
</dbReference>
<name>A0A0C3BII7_PILCF</name>
<dbReference type="OrthoDB" id="2993351at2759"/>
<keyword evidence="2" id="KW-0479">Metal-binding</keyword>
<protein>
    <recommendedName>
        <fullName evidence="4">CENP-V/GFA domain-containing protein</fullName>
    </recommendedName>
</protein>
<dbReference type="PANTHER" id="PTHR28620">
    <property type="entry name" value="CENTROMERE PROTEIN V"/>
    <property type="match status" value="1"/>
</dbReference>
<evidence type="ECO:0000313" key="5">
    <source>
        <dbReference type="EMBL" id="KIM77152.1"/>
    </source>
</evidence>
<keyword evidence="3" id="KW-0862">Zinc</keyword>
<dbReference type="PANTHER" id="PTHR28620:SF1">
    <property type="entry name" value="CENP-V_GFA DOMAIN-CONTAINING PROTEIN"/>
    <property type="match status" value="1"/>
</dbReference>
<gene>
    <name evidence="5" type="ORF">PILCRDRAFT_41051</name>
</gene>
<evidence type="ECO:0000256" key="1">
    <source>
        <dbReference type="ARBA" id="ARBA00005495"/>
    </source>
</evidence>
<evidence type="ECO:0000259" key="4">
    <source>
        <dbReference type="PROSITE" id="PS51891"/>
    </source>
</evidence>
<dbReference type="Gene3D" id="2.170.150.70">
    <property type="match status" value="1"/>
</dbReference>
<comment type="similarity">
    <text evidence="1">Belongs to the Gfa family.</text>
</comment>
<evidence type="ECO:0000313" key="6">
    <source>
        <dbReference type="Proteomes" id="UP000054166"/>
    </source>
</evidence>
<dbReference type="InterPro" id="IPR052355">
    <property type="entry name" value="CENP-V-like"/>
</dbReference>
<evidence type="ECO:0000256" key="2">
    <source>
        <dbReference type="ARBA" id="ARBA00022723"/>
    </source>
</evidence>
<feature type="non-terminal residue" evidence="5">
    <location>
        <position position="104"/>
    </location>
</feature>